<dbReference type="EMBL" id="JBHTCS010000002">
    <property type="protein sequence ID" value="MFC7446883.1"/>
    <property type="molecule type" value="Genomic_DNA"/>
</dbReference>
<name>A0ABW2RTW3_9NOCA</name>
<evidence type="ECO:0000313" key="3">
    <source>
        <dbReference type="EMBL" id="MFC7446883.1"/>
    </source>
</evidence>
<feature type="transmembrane region" description="Helical" evidence="1">
    <location>
        <begin position="40"/>
        <end position="60"/>
    </location>
</feature>
<organism evidence="3 4">
    <name type="scientific">Rhodococcus daqingensis</name>
    <dbReference type="NCBI Taxonomy" id="2479363"/>
    <lineage>
        <taxon>Bacteria</taxon>
        <taxon>Bacillati</taxon>
        <taxon>Actinomycetota</taxon>
        <taxon>Actinomycetes</taxon>
        <taxon>Mycobacteriales</taxon>
        <taxon>Nocardiaceae</taxon>
        <taxon>Rhodococcus</taxon>
    </lineage>
</organism>
<proteinExistence type="predicted"/>
<gene>
    <name evidence="3" type="ORF">ACFQS9_03160</name>
</gene>
<keyword evidence="1" id="KW-1133">Transmembrane helix</keyword>
<dbReference type="Proteomes" id="UP001596484">
    <property type="component" value="Unassembled WGS sequence"/>
</dbReference>
<dbReference type="RefSeq" id="WP_378401454.1">
    <property type="nucleotide sequence ID" value="NZ_JBHTCS010000002.1"/>
</dbReference>
<accession>A0ABW2RTW3</accession>
<keyword evidence="1" id="KW-0472">Membrane</keyword>
<feature type="domain" description="HPP transmembrane region" evidence="2">
    <location>
        <begin position="16"/>
        <end position="161"/>
    </location>
</feature>
<comment type="caution">
    <text evidence="3">The sequence shown here is derived from an EMBL/GenBank/DDBJ whole genome shotgun (WGS) entry which is preliminary data.</text>
</comment>
<keyword evidence="1" id="KW-0812">Transmembrane</keyword>
<keyword evidence="4" id="KW-1185">Reference proteome</keyword>
<protein>
    <submittedName>
        <fullName evidence="3">HPP family protein</fullName>
    </submittedName>
</protein>
<feature type="transmembrane region" description="Helical" evidence="1">
    <location>
        <begin position="133"/>
        <end position="156"/>
    </location>
</feature>
<sequence length="166" mass="15936">MSVLTSASAVVARRGTAASALSAAAAALIIIASLVAAEHLLGLAVFALPFVASAALIALAPSGPPARPGAVLRAYPAAAATALPVTAVLGPGEVAVAASVVATVAMMAVLRAPHVPAALCAGGIGLTDPGLGYLPHTLIPAVVIVLVAAAAAGRVVPGFEYPLRSS</sequence>
<evidence type="ECO:0000256" key="1">
    <source>
        <dbReference type="SAM" id="Phobius"/>
    </source>
</evidence>
<evidence type="ECO:0000313" key="4">
    <source>
        <dbReference type="Proteomes" id="UP001596484"/>
    </source>
</evidence>
<evidence type="ECO:0000259" key="2">
    <source>
        <dbReference type="Pfam" id="PF04982"/>
    </source>
</evidence>
<dbReference type="InterPro" id="IPR058581">
    <property type="entry name" value="TM_HPP"/>
</dbReference>
<dbReference type="Pfam" id="PF04982">
    <property type="entry name" value="TM_HPP"/>
    <property type="match status" value="1"/>
</dbReference>
<reference evidence="4" key="1">
    <citation type="journal article" date="2019" name="Int. J. Syst. Evol. Microbiol.">
        <title>The Global Catalogue of Microorganisms (GCM) 10K type strain sequencing project: providing services to taxonomists for standard genome sequencing and annotation.</title>
        <authorList>
            <consortium name="The Broad Institute Genomics Platform"/>
            <consortium name="The Broad Institute Genome Sequencing Center for Infectious Disease"/>
            <person name="Wu L."/>
            <person name="Ma J."/>
        </authorList>
    </citation>
    <scope>NUCLEOTIDE SEQUENCE [LARGE SCALE GENOMIC DNA]</scope>
    <source>
        <strain evidence="4">ICMP 19430</strain>
    </source>
</reference>